<dbReference type="STRING" id="1826909.A5893_04560"/>
<dbReference type="SUPFAM" id="SSF51905">
    <property type="entry name" value="FAD/NAD(P)-binding domain"/>
    <property type="match status" value="1"/>
</dbReference>
<keyword evidence="3 5" id="KW-0125">Carotenoid biosynthesis</keyword>
<dbReference type="InterPro" id="IPR002937">
    <property type="entry name" value="Amino_oxidase"/>
</dbReference>
<gene>
    <name evidence="7" type="ORF">A5893_04560</name>
</gene>
<comment type="pathway">
    <text evidence="1 5">Carotenoid biosynthesis.</text>
</comment>
<dbReference type="NCBIfam" id="TIGR02734">
    <property type="entry name" value="crtI_fam"/>
    <property type="match status" value="1"/>
</dbReference>
<keyword evidence="4 5" id="KW-0560">Oxidoreductase</keyword>
<evidence type="ECO:0000313" key="7">
    <source>
        <dbReference type="EMBL" id="OAQ40231.1"/>
    </source>
</evidence>
<name>A0A179DGS7_9SPHI</name>
<accession>A0A179DGS7</accession>
<dbReference type="GO" id="GO:0016117">
    <property type="term" value="P:carotenoid biosynthetic process"/>
    <property type="evidence" value="ECO:0007669"/>
    <property type="project" value="UniProtKB-KW"/>
</dbReference>
<dbReference type="Gene3D" id="3.50.50.60">
    <property type="entry name" value="FAD/NAD(P)-binding domain"/>
    <property type="match status" value="2"/>
</dbReference>
<dbReference type="OrthoDB" id="9774675at2"/>
<proteinExistence type="inferred from homology"/>
<protein>
    <submittedName>
        <fullName evidence="7">Phytoene dehydrogenase</fullName>
    </submittedName>
</protein>
<evidence type="ECO:0000256" key="1">
    <source>
        <dbReference type="ARBA" id="ARBA00004829"/>
    </source>
</evidence>
<sequence>MPKAIIIGAGIAGIATAIRLAIDNYEVSVFEANDYPGGKLSQFNKQGYRFDAGPSLFTMPQYVDKLFNLAGKKPSDYFEYEKLEEVCRYFWDDKTHLTAYADIDKFAKEIEKNTQSTQQEINTFLKKSETIYDVTHEVFLEKSLHLLNTYTNVNTAKSFLRFGEIDAFRTMAKANQSFFTDAKMVQYANRFATYNGSNPYQAPATLNVIPHLEQNFGAYFPKNGMYAITQSLVKLAEDLGVKFYYKKKVDEILVENKKVKGIKINSEIIEADVVASNIDVYFTYKKLLKDEAQPQKILKQERSSSALIFYWGIKKEFPQLGLHNIFFSDNYKDEFNHLFKSKTIFNDPTVYINISSKFKKDDAPSGCENWFTMINVPNNIGQNWEVFKTEARANIIKKLNKNLGIDLESLIETEEVLDPVLIESKTSSYRGSLYGTSSNGKFAAFLRHANFTKKIKNLYFVGGSVHPGGGIPLALLSAKIVADIIKNE</sequence>
<dbReference type="InterPro" id="IPR054840">
    <property type="entry name" value="hydcarot_desat_CrtD"/>
</dbReference>
<feature type="domain" description="Amine oxidase" evidence="6">
    <location>
        <begin position="11"/>
        <end position="485"/>
    </location>
</feature>
<dbReference type="Proteomes" id="UP000078459">
    <property type="component" value="Unassembled WGS sequence"/>
</dbReference>
<dbReference type="Pfam" id="PF01593">
    <property type="entry name" value="Amino_oxidase"/>
    <property type="match status" value="1"/>
</dbReference>
<evidence type="ECO:0000256" key="4">
    <source>
        <dbReference type="ARBA" id="ARBA00023002"/>
    </source>
</evidence>
<reference evidence="7 8" key="2">
    <citation type="submission" date="2016-06" db="EMBL/GenBank/DDBJ databases">
        <title>Pedobacter psychrophilus sp. nov., isolated from Antarctic fragmentary rock.</title>
        <authorList>
            <person name="Svec P."/>
        </authorList>
    </citation>
    <scope>NUCLEOTIDE SEQUENCE [LARGE SCALE GENOMIC DNA]</scope>
    <source>
        <strain evidence="7 8">CCM 8644</strain>
    </source>
</reference>
<dbReference type="GO" id="GO:0016491">
    <property type="term" value="F:oxidoreductase activity"/>
    <property type="evidence" value="ECO:0007669"/>
    <property type="project" value="UniProtKB-KW"/>
</dbReference>
<evidence type="ECO:0000256" key="5">
    <source>
        <dbReference type="RuleBase" id="RU362075"/>
    </source>
</evidence>
<dbReference type="AlphaFoldDB" id="A0A179DGS7"/>
<dbReference type="PANTHER" id="PTHR43734:SF7">
    <property type="entry name" value="4,4'-DIAPONEUROSPORENE OXYGENASE"/>
    <property type="match status" value="1"/>
</dbReference>
<dbReference type="RefSeq" id="WP_068821474.1">
    <property type="nucleotide sequence ID" value="NZ_LWHJ01000022.1"/>
</dbReference>
<dbReference type="NCBIfam" id="NF042421">
    <property type="entry name" value="hydcarot_desat_CrtD"/>
    <property type="match status" value="1"/>
</dbReference>
<evidence type="ECO:0000313" key="8">
    <source>
        <dbReference type="Proteomes" id="UP000078459"/>
    </source>
</evidence>
<comment type="caution">
    <text evidence="7">The sequence shown here is derived from an EMBL/GenBank/DDBJ whole genome shotgun (WGS) entry which is preliminary data.</text>
</comment>
<evidence type="ECO:0000259" key="6">
    <source>
        <dbReference type="Pfam" id="PF01593"/>
    </source>
</evidence>
<organism evidence="7 8">
    <name type="scientific">Pedobacter psychrophilus</name>
    <dbReference type="NCBI Taxonomy" id="1826909"/>
    <lineage>
        <taxon>Bacteria</taxon>
        <taxon>Pseudomonadati</taxon>
        <taxon>Bacteroidota</taxon>
        <taxon>Sphingobacteriia</taxon>
        <taxon>Sphingobacteriales</taxon>
        <taxon>Sphingobacteriaceae</taxon>
        <taxon>Pedobacter</taxon>
    </lineage>
</organism>
<dbReference type="InterPro" id="IPR036188">
    <property type="entry name" value="FAD/NAD-bd_sf"/>
</dbReference>
<evidence type="ECO:0000256" key="2">
    <source>
        <dbReference type="ARBA" id="ARBA00006046"/>
    </source>
</evidence>
<keyword evidence="8" id="KW-1185">Reference proteome</keyword>
<evidence type="ECO:0000256" key="3">
    <source>
        <dbReference type="ARBA" id="ARBA00022746"/>
    </source>
</evidence>
<dbReference type="PANTHER" id="PTHR43734">
    <property type="entry name" value="PHYTOENE DESATURASE"/>
    <property type="match status" value="1"/>
</dbReference>
<dbReference type="InterPro" id="IPR014105">
    <property type="entry name" value="Carotenoid/retinoid_OxRdtase"/>
</dbReference>
<reference evidence="7 8" key="1">
    <citation type="submission" date="2016-04" db="EMBL/GenBank/DDBJ databases">
        <authorList>
            <person name="Evans L.H."/>
            <person name="Alamgir A."/>
            <person name="Owens N."/>
            <person name="Weber N.D."/>
            <person name="Virtaneva K."/>
            <person name="Barbian K."/>
            <person name="Babar A."/>
            <person name="Rosenke K."/>
        </authorList>
    </citation>
    <scope>NUCLEOTIDE SEQUENCE [LARGE SCALE GENOMIC DNA]</scope>
    <source>
        <strain evidence="7 8">CCM 8644</strain>
    </source>
</reference>
<dbReference type="EMBL" id="LWHJ01000022">
    <property type="protein sequence ID" value="OAQ40231.1"/>
    <property type="molecule type" value="Genomic_DNA"/>
</dbReference>
<comment type="similarity">
    <text evidence="2 5">Belongs to the carotenoid/retinoid oxidoreductase family.</text>
</comment>